<accession>A0A931GJL2</accession>
<evidence type="ECO:0000313" key="2">
    <source>
        <dbReference type="EMBL" id="MBG6085461.1"/>
    </source>
</evidence>
<evidence type="ECO:0000256" key="1">
    <source>
        <dbReference type="SAM" id="MobiDB-lite"/>
    </source>
</evidence>
<organism evidence="2 3">
    <name type="scientific">Zhihengliuella flava</name>
    <dbReference type="NCBI Taxonomy" id="1285193"/>
    <lineage>
        <taxon>Bacteria</taxon>
        <taxon>Bacillati</taxon>
        <taxon>Actinomycetota</taxon>
        <taxon>Actinomycetes</taxon>
        <taxon>Micrococcales</taxon>
        <taxon>Micrococcaceae</taxon>
        <taxon>Zhihengliuella</taxon>
    </lineage>
</organism>
<comment type="caution">
    <text evidence="2">The sequence shown here is derived from an EMBL/GenBank/DDBJ whole genome shotgun (WGS) entry which is preliminary data.</text>
</comment>
<dbReference type="AlphaFoldDB" id="A0A931GJL2"/>
<dbReference type="EMBL" id="JADOTZ010000001">
    <property type="protein sequence ID" value="MBG6085461.1"/>
    <property type="molecule type" value="Genomic_DNA"/>
</dbReference>
<protein>
    <recommendedName>
        <fullName evidence="4">WXG100 family type VII secretion target</fullName>
    </recommendedName>
</protein>
<keyword evidence="3" id="KW-1185">Reference proteome</keyword>
<feature type="region of interest" description="Disordered" evidence="1">
    <location>
        <begin position="75"/>
        <end position="98"/>
    </location>
</feature>
<sequence>MHEAVGDCATAWAPVADQYREGEGRDKVVQAMTLPLAHGAAVSVASERICGHLETFCDTVEDLKERRTTLLGRVSTFNSNENSGDESTENPTSGYGSEREIQGKIDALGEDLIAAADRCAKDINEVDVTSPGFVEAITSKEGGIASGLLGAGLTLTQFKDVEFTRITVVKTTFQQWKLTAIQVPTRTIVTPNGRYIATVTLVQAQVRTLTTETVTAMTWTQRQLLNLKPEVNEFLYKRSQAYRDLVERFPERWRPITPGNRPSWWRADQKLASTVDDFIDSKGWTKFAKGAGPVMTLITAGMTYADEYADAKEELLQEHPDWTSEQIHNRALYEATLKGTTKVGLDIAAGMTGAAIGTAIGGPLGTVVGFGIGIGLSYVLDATGVKDWAADTVTDIADGIGDVAEDVGDFVSDTWSSIF</sequence>
<dbReference type="Proteomes" id="UP000625033">
    <property type="component" value="Unassembled WGS sequence"/>
</dbReference>
<evidence type="ECO:0008006" key="4">
    <source>
        <dbReference type="Google" id="ProtNLM"/>
    </source>
</evidence>
<reference evidence="2" key="1">
    <citation type="submission" date="2020-11" db="EMBL/GenBank/DDBJ databases">
        <title>Sequencing the genomes of 1000 actinobacteria strains.</title>
        <authorList>
            <person name="Klenk H.-P."/>
        </authorList>
    </citation>
    <scope>NUCLEOTIDE SEQUENCE</scope>
    <source>
        <strain evidence="2">DSM 26152</strain>
    </source>
</reference>
<dbReference type="RefSeq" id="WP_196836644.1">
    <property type="nucleotide sequence ID" value="NZ_JADOTZ010000001.1"/>
</dbReference>
<proteinExistence type="predicted"/>
<evidence type="ECO:0000313" key="3">
    <source>
        <dbReference type="Proteomes" id="UP000625033"/>
    </source>
</evidence>
<name>A0A931GJL2_9MICC</name>
<gene>
    <name evidence="2" type="ORF">IW252_002228</name>
</gene>